<dbReference type="RefSeq" id="WP_012234702.1">
    <property type="nucleotide sequence ID" value="NC_010162.1"/>
</dbReference>
<reference evidence="3 4" key="1">
    <citation type="journal article" date="2007" name="Nat. Biotechnol.">
        <title>Complete genome sequence of the myxobacterium Sorangium cellulosum.</title>
        <authorList>
            <person name="Schneiker S."/>
            <person name="Perlova O."/>
            <person name="Kaiser O."/>
            <person name="Gerth K."/>
            <person name="Alici A."/>
            <person name="Altmeyer M.O."/>
            <person name="Bartels D."/>
            <person name="Bekel T."/>
            <person name="Beyer S."/>
            <person name="Bode E."/>
            <person name="Bode H.B."/>
            <person name="Bolten C.J."/>
            <person name="Choudhuri J.V."/>
            <person name="Doss S."/>
            <person name="Elnakady Y.A."/>
            <person name="Frank B."/>
            <person name="Gaigalat L."/>
            <person name="Goesmann A."/>
            <person name="Groeger C."/>
            <person name="Gross F."/>
            <person name="Jelsbak L."/>
            <person name="Jelsbak L."/>
            <person name="Kalinowski J."/>
            <person name="Kegler C."/>
            <person name="Knauber T."/>
            <person name="Konietzny S."/>
            <person name="Kopp M."/>
            <person name="Krause L."/>
            <person name="Krug D."/>
            <person name="Linke B."/>
            <person name="Mahmud T."/>
            <person name="Martinez-Arias R."/>
            <person name="McHardy A.C."/>
            <person name="Merai M."/>
            <person name="Meyer F."/>
            <person name="Mormann S."/>
            <person name="Munoz-Dorado J."/>
            <person name="Perez J."/>
            <person name="Pradella S."/>
            <person name="Rachid S."/>
            <person name="Raddatz G."/>
            <person name="Rosenau F."/>
            <person name="Rueckert C."/>
            <person name="Sasse F."/>
            <person name="Scharfe M."/>
            <person name="Schuster S.C."/>
            <person name="Suen G."/>
            <person name="Treuner-Lange A."/>
            <person name="Velicer G.J."/>
            <person name="Vorholter F.-J."/>
            <person name="Weissman K.J."/>
            <person name="Welch R.D."/>
            <person name="Wenzel S.C."/>
            <person name="Whitworth D.E."/>
            <person name="Wilhelm S."/>
            <person name="Wittmann C."/>
            <person name="Bloecker H."/>
            <person name="Puehler A."/>
            <person name="Mueller R."/>
        </authorList>
    </citation>
    <scope>NUCLEOTIDE SEQUENCE [LARGE SCALE GENOMIC DNA]</scope>
    <source>
        <strain evidence="4">So ce56</strain>
    </source>
</reference>
<dbReference type="STRING" id="448385.sce2067"/>
<keyword evidence="4" id="KW-1185">Reference proteome</keyword>
<feature type="signal peptide" evidence="2">
    <location>
        <begin position="1"/>
        <end position="24"/>
    </location>
</feature>
<evidence type="ECO:0000313" key="3">
    <source>
        <dbReference type="EMBL" id="CAN92226.1"/>
    </source>
</evidence>
<keyword evidence="2" id="KW-0732">Signal</keyword>
<dbReference type="OrthoDB" id="5491826at2"/>
<evidence type="ECO:0000313" key="4">
    <source>
        <dbReference type="Proteomes" id="UP000002139"/>
    </source>
</evidence>
<dbReference type="HOGENOM" id="CLU_811106_0_0_7"/>
<name>A9FV13_SORC5</name>
<dbReference type="AlphaFoldDB" id="A9FV13"/>
<dbReference type="BioCyc" id="SCEL448385:SCE_RS10625-MONOMER"/>
<feature type="compositionally biased region" description="Basic and acidic residues" evidence="1">
    <location>
        <begin position="23"/>
        <end position="36"/>
    </location>
</feature>
<evidence type="ECO:0000256" key="2">
    <source>
        <dbReference type="SAM" id="SignalP"/>
    </source>
</evidence>
<evidence type="ECO:0000256" key="1">
    <source>
        <dbReference type="SAM" id="MobiDB-lite"/>
    </source>
</evidence>
<gene>
    <name evidence="3" type="ordered locus">sce2067</name>
</gene>
<feature type="chain" id="PRO_5002738576" evidence="2">
    <location>
        <begin position="25"/>
        <end position="342"/>
    </location>
</feature>
<feature type="region of interest" description="Disordered" evidence="1">
    <location>
        <begin position="21"/>
        <end position="43"/>
    </location>
</feature>
<sequence length="342" mass="36435">MTARRLAALLVMAAAAALSPRAGRAEPAREESERAGGGDTAVSEEGRRFRVRFDPASRVWLGVASALHRGASGAIAIEPEIDAGLSYRARSVTGSGPGRVIWQSDHRVLAGRVSPAGQALDGVPALDAALYGASFLRHDESPRVVLPMSPPIAVPFPFDIGVEAEVGRVSIPSIPRRQGDGSSAPLIRVGVARATAILDPWRTGEPGRSFEIGLGVRYDIDAYAESPSPRAAPARRTLGEPRVVHRIAPMTAGSLRLRLQSGDGLTVFDGRGDVVPHWTSEERWRVLVRSAAHVERILAAIDDQPIAAVIEGEYRLLPPALDVQAVHDLRVSLGLAFTLALR</sequence>
<accession>A9FV13</accession>
<organism evidence="3 4">
    <name type="scientific">Sorangium cellulosum (strain So ce56)</name>
    <name type="common">Polyangium cellulosum (strain So ce56)</name>
    <dbReference type="NCBI Taxonomy" id="448385"/>
    <lineage>
        <taxon>Bacteria</taxon>
        <taxon>Pseudomonadati</taxon>
        <taxon>Myxococcota</taxon>
        <taxon>Polyangia</taxon>
        <taxon>Polyangiales</taxon>
        <taxon>Polyangiaceae</taxon>
        <taxon>Sorangium</taxon>
    </lineage>
</organism>
<dbReference type="KEGG" id="scl:sce2067"/>
<dbReference type="EMBL" id="AM746676">
    <property type="protein sequence ID" value="CAN92226.1"/>
    <property type="molecule type" value="Genomic_DNA"/>
</dbReference>
<protein>
    <submittedName>
        <fullName evidence="3">Secreted protein</fullName>
    </submittedName>
</protein>
<proteinExistence type="predicted"/>
<dbReference type="Proteomes" id="UP000002139">
    <property type="component" value="Chromosome"/>
</dbReference>
<dbReference type="eggNOG" id="ENOG5032JZ2">
    <property type="taxonomic scope" value="Bacteria"/>
</dbReference>